<evidence type="ECO:0000313" key="4">
    <source>
        <dbReference type="Proteomes" id="UP000468650"/>
    </source>
</evidence>
<dbReference type="InterPro" id="IPR028098">
    <property type="entry name" value="Glyco_trans_4-like_N"/>
</dbReference>
<dbReference type="PANTHER" id="PTHR12526">
    <property type="entry name" value="GLYCOSYLTRANSFERASE"/>
    <property type="match status" value="1"/>
</dbReference>
<name>A0A6N6RF16_9FLAO</name>
<gene>
    <name evidence="3" type="ORF">F8C67_09370</name>
</gene>
<reference evidence="3 4" key="1">
    <citation type="submission" date="2019-09" db="EMBL/GenBank/DDBJ databases">
        <title>Genomes of family Cryomorphaceae.</title>
        <authorList>
            <person name="Bowman J.P."/>
        </authorList>
    </citation>
    <scope>NUCLEOTIDE SEQUENCE [LARGE SCALE GENOMIC DNA]</scope>
    <source>
        <strain evidence="3 4">LMG 25704</strain>
    </source>
</reference>
<keyword evidence="4" id="KW-1185">Reference proteome</keyword>
<accession>A0A6N6RF16</accession>
<protein>
    <submittedName>
        <fullName evidence="3">Glycosyltransferase family 4 protein</fullName>
    </submittedName>
</protein>
<evidence type="ECO:0000313" key="3">
    <source>
        <dbReference type="EMBL" id="KAB2809757.1"/>
    </source>
</evidence>
<dbReference type="EMBL" id="WBVO01000007">
    <property type="protein sequence ID" value="KAB2809757.1"/>
    <property type="molecule type" value="Genomic_DNA"/>
</dbReference>
<dbReference type="RefSeq" id="WP_151667580.1">
    <property type="nucleotide sequence ID" value="NZ_WBVO01000007.1"/>
</dbReference>
<dbReference type="OrthoDB" id="9813214at2"/>
<dbReference type="AlphaFoldDB" id="A0A6N6RF16"/>
<comment type="caution">
    <text evidence="3">The sequence shown here is derived from an EMBL/GenBank/DDBJ whole genome shotgun (WGS) entry which is preliminary data.</text>
</comment>
<evidence type="ECO:0000259" key="1">
    <source>
        <dbReference type="Pfam" id="PF00534"/>
    </source>
</evidence>
<sequence length="374" mass="42152">MTPRIAVAVTNDLSTDQRVQRTISVLVEMGAEVTFIGRLLPNSQPFHPDYKTRRFKLLFRKGALFYAAYNLRLFWHLLWTRYDGIIANDLDTLLAVGLVSSLKRTPFVYDSHEFFTGVPEIQDRPTVVKTWKWIERMYYHRAAVRITVNESIARLLANAYGGEEPGVVRNIGKRPDSIEELSRQDLGLPDDAFIFINQGAGINVDRGMEEALEAIAPLEGAVLLIVGNGDAVPGLKRQVVDLGIEKKVIFVDKVPYARLLSYTRVANVGLSLDKPTSINYMYSLPNKLFDYLHSDIPVLTSQVVEVKRIVETYEVGLTVNSSSVEALREGMQRMMNAPSDQYNKGIARAKAELSWPQERKVLADLLTPLLKVQK</sequence>
<feature type="domain" description="Glycosyl transferase family 1" evidence="1">
    <location>
        <begin position="180"/>
        <end position="348"/>
    </location>
</feature>
<dbReference type="Pfam" id="PF13579">
    <property type="entry name" value="Glyco_trans_4_4"/>
    <property type="match status" value="1"/>
</dbReference>
<dbReference type="InterPro" id="IPR001296">
    <property type="entry name" value="Glyco_trans_1"/>
</dbReference>
<dbReference type="Proteomes" id="UP000468650">
    <property type="component" value="Unassembled WGS sequence"/>
</dbReference>
<evidence type="ECO:0000259" key="2">
    <source>
        <dbReference type="Pfam" id="PF13579"/>
    </source>
</evidence>
<dbReference type="Pfam" id="PF00534">
    <property type="entry name" value="Glycos_transf_1"/>
    <property type="match status" value="1"/>
</dbReference>
<feature type="domain" description="Glycosyltransferase subfamily 4-like N-terminal" evidence="2">
    <location>
        <begin position="17"/>
        <end position="164"/>
    </location>
</feature>
<dbReference type="SUPFAM" id="SSF53756">
    <property type="entry name" value="UDP-Glycosyltransferase/glycogen phosphorylase"/>
    <property type="match status" value="1"/>
</dbReference>
<organism evidence="3 4">
    <name type="scientific">Phaeocystidibacter luteus</name>
    <dbReference type="NCBI Taxonomy" id="911197"/>
    <lineage>
        <taxon>Bacteria</taxon>
        <taxon>Pseudomonadati</taxon>
        <taxon>Bacteroidota</taxon>
        <taxon>Flavobacteriia</taxon>
        <taxon>Flavobacteriales</taxon>
        <taxon>Phaeocystidibacteraceae</taxon>
        <taxon>Phaeocystidibacter</taxon>
    </lineage>
</organism>
<dbReference type="Gene3D" id="3.40.50.2000">
    <property type="entry name" value="Glycogen Phosphorylase B"/>
    <property type="match status" value="2"/>
</dbReference>
<dbReference type="GO" id="GO:0016757">
    <property type="term" value="F:glycosyltransferase activity"/>
    <property type="evidence" value="ECO:0007669"/>
    <property type="project" value="InterPro"/>
</dbReference>
<keyword evidence="3" id="KW-0808">Transferase</keyword>
<proteinExistence type="predicted"/>